<gene>
    <name evidence="18" type="ORF">KFE25_011132</name>
</gene>
<dbReference type="GO" id="GO:0008974">
    <property type="term" value="F:phosphoribulokinase activity"/>
    <property type="evidence" value="ECO:0007669"/>
    <property type="project" value="UniProtKB-EC"/>
</dbReference>
<keyword evidence="13" id="KW-1015">Disulfide bond</keyword>
<evidence type="ECO:0000313" key="19">
    <source>
        <dbReference type="Proteomes" id="UP000751190"/>
    </source>
</evidence>
<evidence type="ECO:0000256" key="16">
    <source>
        <dbReference type="SAM" id="SignalP"/>
    </source>
</evidence>
<evidence type="ECO:0000256" key="1">
    <source>
        <dbReference type="ARBA" id="ARBA00004229"/>
    </source>
</evidence>
<evidence type="ECO:0000313" key="18">
    <source>
        <dbReference type="EMBL" id="KAG8463135.1"/>
    </source>
</evidence>
<evidence type="ECO:0000256" key="12">
    <source>
        <dbReference type="ARBA" id="ARBA00022946"/>
    </source>
</evidence>
<feature type="domain" description="Phosphoribulokinase/uridine kinase" evidence="17">
    <location>
        <begin position="59"/>
        <end position="256"/>
    </location>
</feature>
<comment type="caution">
    <text evidence="18">The sequence shown here is derived from an EMBL/GenBank/DDBJ whole genome shotgun (WGS) entry which is preliminary data.</text>
</comment>
<evidence type="ECO:0000256" key="3">
    <source>
        <dbReference type="ARBA" id="ARBA00009719"/>
    </source>
</evidence>
<keyword evidence="8" id="KW-0808">Transferase</keyword>
<comment type="pathway">
    <text evidence="2">Carbohydrate biosynthesis; Calvin cycle.</text>
</comment>
<dbReference type="GO" id="GO:0005524">
    <property type="term" value="F:ATP binding"/>
    <property type="evidence" value="ECO:0007669"/>
    <property type="project" value="UniProtKB-KW"/>
</dbReference>
<dbReference type="FunFam" id="3.40.50.300:FF:000619">
    <property type="entry name" value="Phosphoribulokinase"/>
    <property type="match status" value="1"/>
</dbReference>
<evidence type="ECO:0000259" key="17">
    <source>
        <dbReference type="Pfam" id="PF00485"/>
    </source>
</evidence>
<evidence type="ECO:0000256" key="6">
    <source>
        <dbReference type="ARBA" id="ARBA00022567"/>
    </source>
</evidence>
<keyword evidence="16" id="KW-0732">Signal</keyword>
<comment type="catalytic activity">
    <reaction evidence="14 15">
        <text>D-ribulose 5-phosphate + ATP = D-ribulose 1,5-bisphosphate + ADP + H(+)</text>
        <dbReference type="Rhea" id="RHEA:19365"/>
        <dbReference type="ChEBI" id="CHEBI:15378"/>
        <dbReference type="ChEBI" id="CHEBI:30616"/>
        <dbReference type="ChEBI" id="CHEBI:57870"/>
        <dbReference type="ChEBI" id="CHEBI:58121"/>
        <dbReference type="ChEBI" id="CHEBI:456216"/>
        <dbReference type="EC" id="2.7.1.19"/>
    </reaction>
</comment>
<feature type="chain" id="PRO_5035189123" description="Phosphoribulokinase" evidence="16">
    <location>
        <begin position="19"/>
        <end position="398"/>
    </location>
</feature>
<evidence type="ECO:0000256" key="2">
    <source>
        <dbReference type="ARBA" id="ARBA00005215"/>
    </source>
</evidence>
<dbReference type="OrthoDB" id="738517at2759"/>
<evidence type="ECO:0000256" key="7">
    <source>
        <dbReference type="ARBA" id="ARBA00022640"/>
    </source>
</evidence>
<dbReference type="NCBIfam" id="NF005655">
    <property type="entry name" value="PRK07429.1"/>
    <property type="match status" value="1"/>
</dbReference>
<dbReference type="AlphaFoldDB" id="A0A8J5XPL4"/>
<keyword evidence="4" id="KW-0150">Chloroplast</keyword>
<keyword evidence="7" id="KW-0934">Plastid</keyword>
<proteinExistence type="inferred from homology"/>
<dbReference type="UniPathway" id="UPA00116"/>
<keyword evidence="11" id="KW-0067">ATP-binding</keyword>
<comment type="subcellular location">
    <subcellularLocation>
        <location evidence="1">Plastid</location>
        <location evidence="1">Chloroplast</location>
    </subcellularLocation>
</comment>
<evidence type="ECO:0000256" key="9">
    <source>
        <dbReference type="ARBA" id="ARBA00022741"/>
    </source>
</evidence>
<dbReference type="GO" id="GO:0019253">
    <property type="term" value="P:reductive pentose-phosphate cycle"/>
    <property type="evidence" value="ECO:0007669"/>
    <property type="project" value="UniProtKB-UniPathway"/>
</dbReference>
<name>A0A8J5XPL4_DIALT</name>
<dbReference type="OMA" id="GLKMRAT"/>
<keyword evidence="5" id="KW-0602">Photosynthesis</keyword>
<evidence type="ECO:0000256" key="13">
    <source>
        <dbReference type="ARBA" id="ARBA00023157"/>
    </source>
</evidence>
<protein>
    <recommendedName>
        <fullName evidence="15">Phosphoribulokinase</fullName>
        <ecNumber evidence="15">2.7.1.19</ecNumber>
    </recommendedName>
</protein>
<keyword evidence="12" id="KW-0809">Transit peptide</keyword>
<evidence type="ECO:0000256" key="4">
    <source>
        <dbReference type="ARBA" id="ARBA00022528"/>
    </source>
</evidence>
<organism evidence="18 19">
    <name type="scientific">Diacronema lutheri</name>
    <name type="common">Unicellular marine alga</name>
    <name type="synonym">Monochrysis lutheri</name>
    <dbReference type="NCBI Taxonomy" id="2081491"/>
    <lineage>
        <taxon>Eukaryota</taxon>
        <taxon>Haptista</taxon>
        <taxon>Haptophyta</taxon>
        <taxon>Pavlovophyceae</taxon>
        <taxon>Pavlovales</taxon>
        <taxon>Pavlovaceae</taxon>
        <taxon>Diacronema</taxon>
    </lineage>
</organism>
<evidence type="ECO:0000256" key="15">
    <source>
        <dbReference type="RuleBase" id="RU004082"/>
    </source>
</evidence>
<dbReference type="EC" id="2.7.1.19" evidence="15"/>
<evidence type="ECO:0000256" key="5">
    <source>
        <dbReference type="ARBA" id="ARBA00022531"/>
    </source>
</evidence>
<comment type="similarity">
    <text evidence="3 15">Belongs to the phosphoribulokinase family.</text>
</comment>
<evidence type="ECO:0000256" key="14">
    <source>
        <dbReference type="ARBA" id="ARBA00047663"/>
    </source>
</evidence>
<dbReference type="InterPro" id="IPR027417">
    <property type="entry name" value="P-loop_NTPase"/>
</dbReference>
<accession>A0A8J5XPL4</accession>
<reference evidence="18" key="1">
    <citation type="submission" date="2021-05" db="EMBL/GenBank/DDBJ databases">
        <title>The genome of the haptophyte Pavlova lutheri (Diacronema luteri, Pavlovales) - a model for lipid biosynthesis in eukaryotic algae.</title>
        <authorList>
            <person name="Hulatt C.J."/>
            <person name="Posewitz M.C."/>
        </authorList>
    </citation>
    <scope>NUCLEOTIDE SEQUENCE</scope>
    <source>
        <strain evidence="18">NIVA-4/92</strain>
    </source>
</reference>
<keyword evidence="9" id="KW-0547">Nucleotide-binding</keyword>
<dbReference type="PRINTS" id="PR00478">
    <property type="entry name" value="PHRIBLKINASE"/>
</dbReference>
<dbReference type="GO" id="GO:0009507">
    <property type="term" value="C:chloroplast"/>
    <property type="evidence" value="ECO:0007669"/>
    <property type="project" value="UniProtKB-SubCell"/>
</dbReference>
<evidence type="ECO:0000256" key="10">
    <source>
        <dbReference type="ARBA" id="ARBA00022777"/>
    </source>
</evidence>
<dbReference type="InterPro" id="IPR006082">
    <property type="entry name" value="PRK"/>
</dbReference>
<dbReference type="PROSITE" id="PS00567">
    <property type="entry name" value="PHOSPHORIBULOKINASE"/>
    <property type="match status" value="1"/>
</dbReference>
<dbReference type="Pfam" id="PF00485">
    <property type="entry name" value="PRK"/>
    <property type="match status" value="1"/>
</dbReference>
<dbReference type="PANTHER" id="PTHR10285">
    <property type="entry name" value="URIDINE KINASE"/>
    <property type="match status" value="1"/>
</dbReference>
<feature type="signal peptide" evidence="16">
    <location>
        <begin position="1"/>
        <end position="18"/>
    </location>
</feature>
<dbReference type="SUPFAM" id="SSF52540">
    <property type="entry name" value="P-loop containing nucleoside triphosphate hydrolases"/>
    <property type="match status" value="1"/>
</dbReference>
<keyword evidence="6" id="KW-0113">Calvin cycle</keyword>
<dbReference type="Gene3D" id="3.40.50.300">
    <property type="entry name" value="P-loop containing nucleotide triphosphate hydrolases"/>
    <property type="match status" value="1"/>
</dbReference>
<dbReference type="InterPro" id="IPR006083">
    <property type="entry name" value="PRK/URK"/>
</dbReference>
<dbReference type="EMBL" id="JAGTXO010000017">
    <property type="protein sequence ID" value="KAG8463135.1"/>
    <property type="molecule type" value="Genomic_DNA"/>
</dbReference>
<dbReference type="CDD" id="cd02026">
    <property type="entry name" value="PRK"/>
    <property type="match status" value="1"/>
</dbReference>
<evidence type="ECO:0000256" key="11">
    <source>
        <dbReference type="ARBA" id="ARBA00022840"/>
    </source>
</evidence>
<dbReference type="Proteomes" id="UP000751190">
    <property type="component" value="Unassembled WGS sequence"/>
</dbReference>
<evidence type="ECO:0000256" key="8">
    <source>
        <dbReference type="ARBA" id="ARBA00022679"/>
    </source>
</evidence>
<keyword evidence="10" id="KW-0418">Kinase</keyword>
<keyword evidence="19" id="KW-1185">Reference proteome</keyword>
<dbReference type="GO" id="GO:0042803">
    <property type="term" value="F:protein homodimerization activity"/>
    <property type="evidence" value="ECO:0007669"/>
    <property type="project" value="UniProtKB-ARBA"/>
</dbReference>
<sequence length="398" mass="43767">MGYVRLAVLAAVAAHASAYSAVAPRSAMRRSRVATPVQRVPQTACTVLMATKTGVKAFVVGVAADSGCGKSTFMRRLTNIFGGKSALLDIGRETNTLVSDKTTVICLDDYHLYDRKGRSANKITALHKDCQKWDLMAEQVAAIKAGNSVMKPIYNHITGELDAPEEIVPTDIVIFEGLHPMLDDKVRSMLDLSIYLDISDEVKFAWKIQRDMQERGHSLESIKASIEGRKPDFDAFVAPQRANADIVIEVLPTQLVNDAEGKFLRVRFIQKAGLDLIKAPFLFDEGSTIEWTPCGKKLTCAYPGIKFRYGTEMYMGSEVTVLEMDGRFDKLDELIYVESALTNTGAKFYGELTQQILKNKDAVGSDNGTGFFQTLCSFKIREAYEKATGKTVDASAAA</sequence>